<keyword evidence="6 8" id="KW-0472">Membrane</keyword>
<comment type="subcellular location">
    <subcellularLocation>
        <location evidence="1">Membrane</location>
    </subcellularLocation>
</comment>
<sequence length="591" mass="65213">MLQFLKYVFATIIGLLLFTIIGVIILAGIGAAVGSSEEATSLKDKSVLKLDLNRPIVENASDDNNPFKSLGGPFVEDTEEMGLVQIRDGLKRAAADSHIKGIYLQAHYPQAGYSTLEEIRNALIEFKKSGKFVYSYGEMFSEKGYYLTSVADKIYLNPSGGMDFNGISAEVSFFKGALDKLDIKPVIFRVGEYKSAVEPYLRENMSDANKAQYTSLLGSLNDHIYGQIAKSRNLQVADLKKVADDLIAYKPQGALASKLISNVGYYDEFETALKKELKADEDDKIEFVGLSKFLKAESAIPYNDSENKIAVIVGEGAIVGAKADKGNIGSDDWVAELRKARDDKKIKAIVLRIDSPGGSALASDVMWREVELAKKVKPVIASMGDYAASGGYYMAMAADEIVAQPTTITGSIGIFAQFFNFENFLKNKLGITHDRVNTNAHSDFPTVTRDMDEFEKAWFQKSIEAGYETFTSKAAKGRKMSIDKLKSLAGGRVWSGIEAKQNGLVDELGGLEDAVKLAAKKAKLKDGDFKTRFYPQPKNFFEEFLDKKEDEAEAKILQTQFGDLAPYVKQLKDLKAREGVMMLMPEVIEFK</sequence>
<evidence type="ECO:0000256" key="2">
    <source>
        <dbReference type="ARBA" id="ARBA00008683"/>
    </source>
</evidence>
<evidence type="ECO:0000256" key="8">
    <source>
        <dbReference type="SAM" id="Phobius"/>
    </source>
</evidence>
<dbReference type="Proteomes" id="UP000245489">
    <property type="component" value="Unassembled WGS sequence"/>
</dbReference>
<dbReference type="PANTHER" id="PTHR33209">
    <property type="entry name" value="PROTEASE 4"/>
    <property type="match status" value="1"/>
</dbReference>
<feature type="domain" description="Peptidase S49" evidence="9">
    <location>
        <begin position="126"/>
        <end position="278"/>
    </location>
</feature>
<dbReference type="GO" id="GO:0008236">
    <property type="term" value="F:serine-type peptidase activity"/>
    <property type="evidence" value="ECO:0007669"/>
    <property type="project" value="UniProtKB-KW"/>
</dbReference>
<protein>
    <submittedName>
        <fullName evidence="10">Protease-4</fullName>
    </submittedName>
</protein>
<evidence type="ECO:0000256" key="5">
    <source>
        <dbReference type="ARBA" id="ARBA00022825"/>
    </source>
</evidence>
<keyword evidence="3 10" id="KW-0645">Protease</keyword>
<feature type="domain" description="Peptidase S49" evidence="9">
    <location>
        <begin position="373"/>
        <end position="525"/>
    </location>
</feature>
<evidence type="ECO:0000256" key="3">
    <source>
        <dbReference type="ARBA" id="ARBA00022670"/>
    </source>
</evidence>
<evidence type="ECO:0000256" key="7">
    <source>
        <dbReference type="PIRSR" id="PIRSR001217-1"/>
    </source>
</evidence>
<organism evidence="10 11">
    <name type="scientific">Arcicella aurantiaca</name>
    <dbReference type="NCBI Taxonomy" id="591202"/>
    <lineage>
        <taxon>Bacteria</taxon>
        <taxon>Pseudomonadati</taxon>
        <taxon>Bacteroidota</taxon>
        <taxon>Cytophagia</taxon>
        <taxon>Cytophagales</taxon>
        <taxon>Flectobacillaceae</taxon>
        <taxon>Arcicella</taxon>
    </lineage>
</organism>
<evidence type="ECO:0000313" key="10">
    <source>
        <dbReference type="EMBL" id="PWK28839.1"/>
    </source>
</evidence>
<evidence type="ECO:0000256" key="6">
    <source>
        <dbReference type="ARBA" id="ARBA00023136"/>
    </source>
</evidence>
<evidence type="ECO:0000259" key="9">
    <source>
        <dbReference type="Pfam" id="PF01343"/>
    </source>
</evidence>
<evidence type="ECO:0000313" key="11">
    <source>
        <dbReference type="Proteomes" id="UP000245489"/>
    </source>
</evidence>
<comment type="similarity">
    <text evidence="2">Belongs to the peptidase S49 family.</text>
</comment>
<proteinExistence type="inferred from homology"/>
<dbReference type="SUPFAM" id="SSF52096">
    <property type="entry name" value="ClpP/crotonase"/>
    <property type="match status" value="2"/>
</dbReference>
<dbReference type="InterPro" id="IPR004635">
    <property type="entry name" value="Pept_S49_SppA"/>
</dbReference>
<feature type="active site" description="Proton donor/acceptor" evidence="7">
    <location>
        <position position="194"/>
    </location>
</feature>
<keyword evidence="4" id="KW-0378">Hydrolase</keyword>
<name>A0A316EJ23_9BACT</name>
<dbReference type="GO" id="GO:0016020">
    <property type="term" value="C:membrane"/>
    <property type="evidence" value="ECO:0007669"/>
    <property type="project" value="UniProtKB-SubCell"/>
</dbReference>
<keyword evidence="8" id="KW-1133">Transmembrane helix</keyword>
<feature type="active site" description="Nucleophile" evidence="7">
    <location>
        <position position="389"/>
    </location>
</feature>
<dbReference type="InterPro" id="IPR004634">
    <property type="entry name" value="Pept_S49_pIV"/>
</dbReference>
<gene>
    <name evidence="10" type="ORF">LV89_00392</name>
</gene>
<reference evidence="10 11" key="1">
    <citation type="submission" date="2018-05" db="EMBL/GenBank/DDBJ databases">
        <title>Genomic Encyclopedia of Archaeal and Bacterial Type Strains, Phase II (KMG-II): from individual species to whole genera.</title>
        <authorList>
            <person name="Goeker M."/>
        </authorList>
    </citation>
    <scope>NUCLEOTIDE SEQUENCE [LARGE SCALE GENOMIC DNA]</scope>
    <source>
        <strain evidence="10 11">DSM 22214</strain>
    </source>
</reference>
<keyword evidence="11" id="KW-1185">Reference proteome</keyword>
<dbReference type="PIRSF" id="PIRSF001217">
    <property type="entry name" value="Protease_4_SppA"/>
    <property type="match status" value="1"/>
</dbReference>
<dbReference type="EMBL" id="QGGO01000002">
    <property type="protein sequence ID" value="PWK28839.1"/>
    <property type="molecule type" value="Genomic_DNA"/>
</dbReference>
<dbReference type="PANTHER" id="PTHR33209:SF1">
    <property type="entry name" value="PEPTIDASE S49 DOMAIN-CONTAINING PROTEIN"/>
    <property type="match status" value="1"/>
</dbReference>
<dbReference type="AlphaFoldDB" id="A0A316EJ23"/>
<evidence type="ECO:0000256" key="4">
    <source>
        <dbReference type="ARBA" id="ARBA00022801"/>
    </source>
</evidence>
<dbReference type="OrthoDB" id="9764363at2"/>
<dbReference type="Pfam" id="PF01343">
    <property type="entry name" value="Peptidase_S49"/>
    <property type="match status" value="2"/>
</dbReference>
<dbReference type="InterPro" id="IPR002142">
    <property type="entry name" value="Peptidase_S49"/>
</dbReference>
<dbReference type="GO" id="GO:0006465">
    <property type="term" value="P:signal peptide processing"/>
    <property type="evidence" value="ECO:0007669"/>
    <property type="project" value="InterPro"/>
</dbReference>
<feature type="transmembrane region" description="Helical" evidence="8">
    <location>
        <begin position="7"/>
        <end position="33"/>
    </location>
</feature>
<keyword evidence="8" id="KW-0812">Transmembrane</keyword>
<dbReference type="NCBIfam" id="TIGR00706">
    <property type="entry name" value="SppA_dom"/>
    <property type="match status" value="1"/>
</dbReference>
<evidence type="ECO:0000256" key="1">
    <source>
        <dbReference type="ARBA" id="ARBA00004370"/>
    </source>
</evidence>
<dbReference type="InterPro" id="IPR029045">
    <property type="entry name" value="ClpP/crotonase-like_dom_sf"/>
</dbReference>
<dbReference type="CDD" id="cd07018">
    <property type="entry name" value="S49_SppA_67K_type"/>
    <property type="match status" value="1"/>
</dbReference>
<dbReference type="Gene3D" id="3.90.226.10">
    <property type="entry name" value="2-enoyl-CoA Hydratase, Chain A, domain 1"/>
    <property type="match status" value="3"/>
</dbReference>
<dbReference type="NCBIfam" id="TIGR00705">
    <property type="entry name" value="SppA_67K"/>
    <property type="match status" value="1"/>
</dbReference>
<dbReference type="InterPro" id="IPR047217">
    <property type="entry name" value="S49_SppA_67K_type_N"/>
</dbReference>
<dbReference type="CDD" id="cd07023">
    <property type="entry name" value="S49_Sppa_N_C"/>
    <property type="match status" value="1"/>
</dbReference>
<keyword evidence="5" id="KW-0720">Serine protease</keyword>
<dbReference type="RefSeq" id="WP_109741181.1">
    <property type="nucleotide sequence ID" value="NZ_QGGO01000002.1"/>
</dbReference>
<dbReference type="InterPro" id="IPR047272">
    <property type="entry name" value="S49_SppA_C"/>
</dbReference>
<comment type="caution">
    <text evidence="10">The sequence shown here is derived from an EMBL/GenBank/DDBJ whole genome shotgun (WGS) entry which is preliminary data.</text>
</comment>
<dbReference type="Gene3D" id="6.20.330.10">
    <property type="match status" value="1"/>
</dbReference>
<accession>A0A316EJ23</accession>